<evidence type="ECO:0000256" key="2">
    <source>
        <dbReference type="SAM" id="Coils"/>
    </source>
</evidence>
<proteinExistence type="predicted"/>
<evidence type="ECO:0000313" key="5">
    <source>
        <dbReference type="EMBL" id="KUJ14769.1"/>
    </source>
</evidence>
<dbReference type="InterPro" id="IPR016135">
    <property type="entry name" value="UBQ-conjugating_enzyme/RWD"/>
</dbReference>
<accession>A0A194X3Z4</accession>
<evidence type="ECO:0000256" key="3">
    <source>
        <dbReference type="SAM" id="SignalP"/>
    </source>
</evidence>
<dbReference type="Pfam" id="PF00179">
    <property type="entry name" value="UQ_con"/>
    <property type="match status" value="1"/>
</dbReference>
<organism evidence="5 6">
    <name type="scientific">Mollisia scopiformis</name>
    <name type="common">Conifer needle endophyte fungus</name>
    <name type="synonym">Phialocephala scopiformis</name>
    <dbReference type="NCBI Taxonomy" id="149040"/>
    <lineage>
        <taxon>Eukaryota</taxon>
        <taxon>Fungi</taxon>
        <taxon>Dikarya</taxon>
        <taxon>Ascomycota</taxon>
        <taxon>Pezizomycotina</taxon>
        <taxon>Leotiomycetes</taxon>
        <taxon>Helotiales</taxon>
        <taxon>Mollisiaceae</taxon>
        <taxon>Mollisia</taxon>
    </lineage>
</organism>
<dbReference type="AlphaFoldDB" id="A0A194X3Z4"/>
<evidence type="ECO:0000313" key="6">
    <source>
        <dbReference type="Proteomes" id="UP000070700"/>
    </source>
</evidence>
<sequence length="560" mass="61329">MSGAAEGIAGLALSAVSVAALFTTCIECFDIVVAGKNFSEDYEQLCTLFSLQRVRFGLWGESVGLIPSPHDGRKVRYNKNLDRSDIRPGLDRTLHNIKSLLDQASQVDDRYGNKSPPPGWDLSTSRGLNVFKTSFERFKTNIKRHQKKTSAWKVTRWAIHDADKFEALINRLKDFVDGLESITKSLGLLEEQHTRLQQEIESISDTESLRLLRDASSRYGSSHHDVSDTASRRLITVAESIIERRTLQSGTGGGGTAESFITARSGLSTVIDSSSSLGPVPGAWPQLTSAISSYPKLSSSRQLSKYNEGGGESCKHGIWGEPFCPRCLPTGKSYPSDTTQLPSSGPPTNIVTGTIPAAGTSVVASSTTTESVALVYISSQLPQNQRLLGQLLARAKPRQPQSFAAGDSDHGKKLATLKAEDEDRWVKQSVKYLTQASSGSSAAKRMFFELRHIKEGKVPFVSAVPVGDSLTRVLASIEGPPETPYEGGIFWIIISFPDNDPHRPPIMRFHTKIYHPNISPQGHICADYSAKWNAVLSGDNMNNSVKDPQAMWYQPKKNHV</sequence>
<evidence type="ECO:0000259" key="4">
    <source>
        <dbReference type="PROSITE" id="PS50127"/>
    </source>
</evidence>
<feature type="coiled-coil region" evidence="2">
    <location>
        <begin position="179"/>
        <end position="206"/>
    </location>
</feature>
<feature type="chain" id="PRO_5008267814" description="UBC core domain-containing protein" evidence="3">
    <location>
        <begin position="29"/>
        <end position="560"/>
    </location>
</feature>
<keyword evidence="2" id="KW-0175">Coiled coil</keyword>
<gene>
    <name evidence="5" type="ORF">LY89DRAFT_122019</name>
</gene>
<name>A0A194X3Z4_MOLSC</name>
<dbReference type="STRING" id="149040.A0A194X3Z4"/>
<feature type="signal peptide" evidence="3">
    <location>
        <begin position="1"/>
        <end position="28"/>
    </location>
</feature>
<dbReference type="SMART" id="SM00212">
    <property type="entry name" value="UBCc"/>
    <property type="match status" value="1"/>
</dbReference>
<keyword evidence="3" id="KW-0732">Signal</keyword>
<dbReference type="Proteomes" id="UP000070700">
    <property type="component" value="Unassembled WGS sequence"/>
</dbReference>
<dbReference type="InterPro" id="IPR000608">
    <property type="entry name" value="UBC"/>
</dbReference>
<reference evidence="5 6" key="1">
    <citation type="submission" date="2015-10" db="EMBL/GenBank/DDBJ databases">
        <title>Full genome of DAOMC 229536 Phialocephala scopiformis, a fungal endophyte of spruce producing the potent anti-insectan compound rugulosin.</title>
        <authorList>
            <consortium name="DOE Joint Genome Institute"/>
            <person name="Walker A.K."/>
            <person name="Frasz S.L."/>
            <person name="Seifert K.A."/>
            <person name="Miller J.D."/>
            <person name="Mondo S.J."/>
            <person name="Labutti K."/>
            <person name="Lipzen A."/>
            <person name="Dockter R."/>
            <person name="Kennedy M."/>
            <person name="Grigoriev I.V."/>
            <person name="Spatafora J.W."/>
        </authorList>
    </citation>
    <scope>NUCLEOTIDE SEQUENCE [LARGE SCALE GENOMIC DNA]</scope>
    <source>
        <strain evidence="5 6">CBS 120377</strain>
    </source>
</reference>
<feature type="domain" description="UBC core" evidence="4">
    <location>
        <begin position="441"/>
        <end position="560"/>
    </location>
</feature>
<dbReference type="Gene3D" id="3.10.110.10">
    <property type="entry name" value="Ubiquitin Conjugating Enzyme"/>
    <property type="match status" value="1"/>
</dbReference>
<dbReference type="InterPro" id="IPR029498">
    <property type="entry name" value="HeLo_dom"/>
</dbReference>
<dbReference type="InterPro" id="IPR038305">
    <property type="entry name" value="HeLo_sf"/>
</dbReference>
<dbReference type="KEGG" id="psco:LY89DRAFT_122019"/>
<dbReference type="PANTHER" id="PTHR24067">
    <property type="entry name" value="UBIQUITIN-CONJUGATING ENZYME E2"/>
    <property type="match status" value="1"/>
</dbReference>
<dbReference type="Pfam" id="PF14479">
    <property type="entry name" value="HeLo"/>
    <property type="match status" value="1"/>
</dbReference>
<dbReference type="RefSeq" id="XP_018069124.1">
    <property type="nucleotide sequence ID" value="XM_018205147.1"/>
</dbReference>
<dbReference type="GeneID" id="28814873"/>
<dbReference type="Gene3D" id="1.20.120.1020">
    <property type="entry name" value="Prion-inhibition and propagation, HeLo domain"/>
    <property type="match status" value="1"/>
</dbReference>
<dbReference type="EMBL" id="KQ947419">
    <property type="protein sequence ID" value="KUJ14769.1"/>
    <property type="molecule type" value="Genomic_DNA"/>
</dbReference>
<keyword evidence="6" id="KW-1185">Reference proteome</keyword>
<evidence type="ECO:0000256" key="1">
    <source>
        <dbReference type="ARBA" id="ARBA00022786"/>
    </source>
</evidence>
<keyword evidence="1" id="KW-0833">Ubl conjugation pathway</keyword>
<dbReference type="InterPro" id="IPR050113">
    <property type="entry name" value="Ub_conjugating_enzyme"/>
</dbReference>
<dbReference type="OrthoDB" id="20872at2759"/>
<dbReference type="InParanoid" id="A0A194X3Z4"/>
<protein>
    <recommendedName>
        <fullName evidence="4">UBC core domain-containing protein</fullName>
    </recommendedName>
</protein>
<dbReference type="PROSITE" id="PS50127">
    <property type="entry name" value="UBC_2"/>
    <property type="match status" value="1"/>
</dbReference>
<dbReference type="SUPFAM" id="SSF54495">
    <property type="entry name" value="UBC-like"/>
    <property type="match status" value="1"/>
</dbReference>